<dbReference type="HOGENOM" id="CLU_039582_0_1_1"/>
<evidence type="ECO:0000313" key="4">
    <source>
        <dbReference type="Ensembl" id="ENSNLEP00000016361.1"/>
    </source>
</evidence>
<evidence type="ECO:0000256" key="1">
    <source>
        <dbReference type="ARBA" id="ARBA00084104"/>
    </source>
</evidence>
<reference evidence="4" key="3">
    <citation type="submission" date="2025-09" db="UniProtKB">
        <authorList>
            <consortium name="Ensembl"/>
        </authorList>
    </citation>
    <scope>IDENTIFICATION</scope>
</reference>
<evidence type="ECO:0000313" key="5">
    <source>
        <dbReference type="Proteomes" id="UP000001073"/>
    </source>
</evidence>
<dbReference type="STRING" id="61853.ENSNLEP00000016361"/>
<evidence type="ECO:0000259" key="3">
    <source>
        <dbReference type="PROSITE" id="PS50838"/>
    </source>
</evidence>
<dbReference type="Pfam" id="PF01454">
    <property type="entry name" value="MAGE"/>
    <property type="match status" value="1"/>
</dbReference>
<dbReference type="EMBL" id="ADFV01068670">
    <property type="status" value="NOT_ANNOTATED_CDS"/>
    <property type="molecule type" value="Genomic_DNA"/>
</dbReference>
<reference evidence="4" key="2">
    <citation type="submission" date="2025-08" db="UniProtKB">
        <authorList>
            <consortium name="Ensembl"/>
        </authorList>
    </citation>
    <scope>IDENTIFICATION</scope>
</reference>
<reference evidence="4 5" key="1">
    <citation type="submission" date="2012-10" db="EMBL/GenBank/DDBJ databases">
        <authorList>
            <consortium name="Gibbon Genome Sequencing Consortium"/>
        </authorList>
    </citation>
    <scope>NUCLEOTIDE SEQUENCE [LARGE SCALE GENOMIC DNA]</scope>
</reference>
<gene>
    <name evidence="4" type="primary">MAGEA11</name>
    <name evidence="4" type="synonym">LOC100584295</name>
</gene>
<feature type="region of interest" description="Disordered" evidence="2">
    <location>
        <begin position="196"/>
        <end position="215"/>
    </location>
</feature>
<dbReference type="PANTHER" id="PTHR11736">
    <property type="entry name" value="MELANOMA-ASSOCIATED ANTIGEN MAGE ANTIGEN"/>
    <property type="match status" value="1"/>
</dbReference>
<dbReference type="PROSITE" id="PS50838">
    <property type="entry name" value="MAGE"/>
    <property type="match status" value="1"/>
</dbReference>
<dbReference type="FunCoup" id="G1RSY7">
    <property type="interactions" value="49"/>
</dbReference>
<feature type="compositionally biased region" description="Polar residues" evidence="2">
    <location>
        <begin position="197"/>
        <end position="210"/>
    </location>
</feature>
<name>G1RSY7_NOMLE</name>
<dbReference type="InterPro" id="IPR041898">
    <property type="entry name" value="MAGE_WH1"/>
</dbReference>
<dbReference type="Proteomes" id="UP000001073">
    <property type="component" value="Chromosome X"/>
</dbReference>
<dbReference type="Gene3D" id="1.10.10.1200">
    <property type="entry name" value="MAGE homology domain, winged helix WH1 motif"/>
    <property type="match status" value="1"/>
</dbReference>
<dbReference type="InterPro" id="IPR002190">
    <property type="entry name" value="MHD_dom"/>
</dbReference>
<dbReference type="GO" id="GO:0000122">
    <property type="term" value="P:negative regulation of transcription by RNA polymerase II"/>
    <property type="evidence" value="ECO:0007669"/>
    <property type="project" value="TreeGrafter"/>
</dbReference>
<dbReference type="eggNOG" id="KOG4562">
    <property type="taxonomic scope" value="Eukaryota"/>
</dbReference>
<dbReference type="InterPro" id="IPR041899">
    <property type="entry name" value="MAGE_WH2"/>
</dbReference>
<keyword evidence="5" id="KW-1185">Reference proteome</keyword>
<dbReference type="InParanoid" id="G1RSY7"/>
<dbReference type="InterPro" id="IPR021072">
    <property type="entry name" value="MAGE_N"/>
</dbReference>
<organism evidence="4 5">
    <name type="scientific">Nomascus leucogenys</name>
    <name type="common">Northern white-cheeked gibbon</name>
    <name type="synonym">Hylobates leucogenys</name>
    <dbReference type="NCBI Taxonomy" id="61853"/>
    <lineage>
        <taxon>Eukaryota</taxon>
        <taxon>Metazoa</taxon>
        <taxon>Chordata</taxon>
        <taxon>Craniata</taxon>
        <taxon>Vertebrata</taxon>
        <taxon>Euteleostomi</taxon>
        <taxon>Mammalia</taxon>
        <taxon>Eutheria</taxon>
        <taxon>Euarchontoglires</taxon>
        <taxon>Primates</taxon>
        <taxon>Haplorrhini</taxon>
        <taxon>Catarrhini</taxon>
        <taxon>Hylobatidae</taxon>
        <taxon>Nomascus</taxon>
    </lineage>
</organism>
<dbReference type="OMA" id="REASECT"/>
<dbReference type="OrthoDB" id="9480659at2759"/>
<evidence type="ECO:0000256" key="2">
    <source>
        <dbReference type="SAM" id="MobiDB-lite"/>
    </source>
</evidence>
<dbReference type="Pfam" id="PF12440">
    <property type="entry name" value="MAGE_N"/>
    <property type="match status" value="1"/>
</dbReference>
<dbReference type="GO" id="GO:0005829">
    <property type="term" value="C:cytosol"/>
    <property type="evidence" value="ECO:0007669"/>
    <property type="project" value="Ensembl"/>
</dbReference>
<dbReference type="GO" id="GO:0042826">
    <property type="term" value="F:histone deacetylase binding"/>
    <property type="evidence" value="ECO:0007669"/>
    <property type="project" value="TreeGrafter"/>
</dbReference>
<accession>G1RSY7</accession>
<dbReference type="InterPro" id="IPR037445">
    <property type="entry name" value="MAGE"/>
</dbReference>
<dbReference type="AlphaFoldDB" id="G1RSY7"/>
<protein>
    <submittedName>
        <fullName evidence="4">MAGE family member A11</fullName>
    </submittedName>
</protein>
<feature type="domain" description="MAGE" evidence="3">
    <location>
        <begin position="223"/>
        <end position="422"/>
    </location>
</feature>
<dbReference type="Ensembl" id="ENSNLET00000017201.2">
    <property type="protein sequence ID" value="ENSNLEP00000016361.1"/>
    <property type="gene ID" value="ENSNLEG00000013500.2"/>
</dbReference>
<dbReference type="SMART" id="SM01373">
    <property type="entry name" value="MAGE"/>
    <property type="match status" value="1"/>
</dbReference>
<dbReference type="SMART" id="SM01392">
    <property type="entry name" value="MAGE_N"/>
    <property type="match status" value="1"/>
</dbReference>
<dbReference type="GeneID" id="100584295"/>
<dbReference type="KEGG" id="nle:100584295"/>
<keyword evidence="1" id="KW-0825">Tumor antigen</keyword>
<feature type="region of interest" description="Disordered" evidence="2">
    <location>
        <begin position="163"/>
        <end position="182"/>
    </location>
</feature>
<dbReference type="Gene3D" id="1.10.10.1210">
    <property type="entry name" value="MAGE homology domain, winged helix WH2 motif"/>
    <property type="match status" value="1"/>
</dbReference>
<feature type="compositionally biased region" description="Low complexity" evidence="2">
    <location>
        <begin position="166"/>
        <end position="182"/>
    </location>
</feature>
<dbReference type="FunFam" id="1.10.10.1200:FF:000002">
    <property type="entry name" value="MAGE family member A11"/>
    <property type="match status" value="1"/>
</dbReference>
<dbReference type="FunFam" id="1.10.10.1210:FF:000001">
    <property type="entry name" value="melanoma-associated antigen D1"/>
    <property type="match status" value="1"/>
</dbReference>
<dbReference type="GO" id="GO:0016604">
    <property type="term" value="C:nuclear body"/>
    <property type="evidence" value="ECO:0007669"/>
    <property type="project" value="Ensembl"/>
</dbReference>
<sequence length="430" mass="48279">METWVRREGLRCSPASIKRKKKREDSGYLGLQVSTMFSEDDFQSTERAPYGPQIQQWSQDLARVQVFREQANQEDRSPRRTQRITGGEEVLWGPITQMFPTVWPADLTRVIMPLEQRSQHCKPEEGLQAQEEDLGLVGAQALQAEEQEAAFFSSTLNVGTLEDVPAAESPSPPQSLQEESSSPTAMAAIFGSLSDEGFSSQGKEGPSTSPDLIDPESFSQDILHDKIIDLVHLLLRKYRVKGLITKAEMLGSVIKNYADYFPEIFREASACMQLLFGIDVKEVDPTSHSYVLVTSLNLSYDGIQCNEQSMPKSGLLIIVLGVIFMEGNCIPEEVMWEVLSIMGVYAGREHFLFGEPKKLLTQDWVQEKYLVYRQVPGTDPACYEFLWGPRAHAETSKMKVLEYIANANGRDPTSYPSLYEDALREEGEGV</sequence>
<proteinExistence type="predicted"/>
<dbReference type="GeneTree" id="ENSGT00940000164167"/>
<dbReference type="PANTHER" id="PTHR11736:SF146">
    <property type="entry name" value="MELANOMA-ASSOCIATED ANTIGEN 11"/>
    <property type="match status" value="1"/>
</dbReference>